<feature type="transmembrane region" description="Helical" evidence="4">
    <location>
        <begin position="146"/>
        <end position="163"/>
    </location>
</feature>
<evidence type="ECO:0000256" key="4">
    <source>
        <dbReference type="SAM" id="Phobius"/>
    </source>
</evidence>
<evidence type="ECO:0000259" key="6">
    <source>
        <dbReference type="Pfam" id="PF07730"/>
    </source>
</evidence>
<dbReference type="Pfam" id="PF07730">
    <property type="entry name" value="HisKA_3"/>
    <property type="match status" value="1"/>
</dbReference>
<keyword evidence="8" id="KW-1185">Reference proteome</keyword>
<name>A0ABT6LKB0_9ACTN</name>
<dbReference type="InterPro" id="IPR050482">
    <property type="entry name" value="Sensor_HK_TwoCompSys"/>
</dbReference>
<dbReference type="Gene3D" id="1.20.5.1930">
    <property type="match status" value="1"/>
</dbReference>
<feature type="transmembrane region" description="Helical" evidence="4">
    <location>
        <begin position="12"/>
        <end position="31"/>
    </location>
</feature>
<protein>
    <submittedName>
        <fullName evidence="7">Signal transduction histidine kinase</fullName>
    </submittedName>
</protein>
<evidence type="ECO:0000256" key="3">
    <source>
        <dbReference type="ARBA" id="ARBA00023012"/>
    </source>
</evidence>
<keyword evidence="4" id="KW-0472">Membrane</keyword>
<reference evidence="7 8" key="1">
    <citation type="submission" date="2023-04" db="EMBL/GenBank/DDBJ databases">
        <title>Forest soil microbial communities from Buena Vista Peninsula, Colon Province, Panama.</title>
        <authorList>
            <person name="Bouskill N."/>
        </authorList>
    </citation>
    <scope>NUCLEOTIDE SEQUENCE [LARGE SCALE GENOMIC DNA]</scope>
    <source>
        <strain evidence="7 8">GGS1</strain>
    </source>
</reference>
<gene>
    <name evidence="7" type="ORF">M2283_003576</name>
</gene>
<evidence type="ECO:0000256" key="2">
    <source>
        <dbReference type="ARBA" id="ARBA00022777"/>
    </source>
</evidence>
<dbReference type="RefSeq" id="WP_280877227.1">
    <property type="nucleotide sequence ID" value="NZ_JARXVH010000005.1"/>
</dbReference>
<accession>A0ABT6LKB0</accession>
<dbReference type="SUPFAM" id="SSF55874">
    <property type="entry name" value="ATPase domain of HSP90 chaperone/DNA topoisomerase II/histidine kinase"/>
    <property type="match status" value="1"/>
</dbReference>
<dbReference type="GO" id="GO:0016301">
    <property type="term" value="F:kinase activity"/>
    <property type="evidence" value="ECO:0007669"/>
    <property type="project" value="UniProtKB-KW"/>
</dbReference>
<comment type="caution">
    <text evidence="7">The sequence shown here is derived from an EMBL/GenBank/DDBJ whole genome shotgun (WGS) entry which is preliminary data.</text>
</comment>
<proteinExistence type="predicted"/>
<dbReference type="InterPro" id="IPR017205">
    <property type="entry name" value="Sig_transdc_His_kinase_ChrS"/>
</dbReference>
<keyword evidence="3" id="KW-0902">Two-component regulatory system</keyword>
<evidence type="ECO:0000259" key="5">
    <source>
        <dbReference type="Pfam" id="PF02518"/>
    </source>
</evidence>
<dbReference type="Proteomes" id="UP001160499">
    <property type="component" value="Unassembled WGS sequence"/>
</dbReference>
<dbReference type="Gene3D" id="3.30.565.10">
    <property type="entry name" value="Histidine kinase-like ATPase, C-terminal domain"/>
    <property type="match status" value="1"/>
</dbReference>
<dbReference type="CDD" id="cd16917">
    <property type="entry name" value="HATPase_UhpB-NarQ-NarX-like"/>
    <property type="match status" value="1"/>
</dbReference>
<feature type="domain" description="Signal transduction histidine kinase subgroup 3 dimerisation and phosphoacceptor" evidence="6">
    <location>
        <begin position="196"/>
        <end position="263"/>
    </location>
</feature>
<evidence type="ECO:0000313" key="7">
    <source>
        <dbReference type="EMBL" id="MDH6216259.1"/>
    </source>
</evidence>
<keyword evidence="1" id="KW-0808">Transferase</keyword>
<dbReference type="InterPro" id="IPR036890">
    <property type="entry name" value="HATPase_C_sf"/>
</dbReference>
<keyword evidence="4" id="KW-1133">Transmembrane helix</keyword>
<keyword evidence="2 7" id="KW-0418">Kinase</keyword>
<feature type="transmembrane region" description="Helical" evidence="4">
    <location>
        <begin position="80"/>
        <end position="110"/>
    </location>
</feature>
<sequence>MEHTDPADPDERWLFATVHAAFFLLLGSSFARFLMRDGNGAHTGWVVTLFAAFCLLYVLGRVLTPAPRPGSTPTARHLLWLGSVSAVWAVLVVLAPSATWCAMPLLFVGVHTLPPRIAVPLAAVLTALVVASEIRVAHGTLNPNMVVAPPAVAAVATAVLVHLQRQSVRQRVLIDDLVRTRRDLAATERRAGVLAERQRLSTEIHDTLAQGLSSQRMLLQAAERVWASDPEAARAHLGKAAGITSRGLAEVRRFVHDLAPADLAEHSLPGALAALAERESGPGLTVEFQEFRLDGTQGSLPERSEAALLRIAQGALANVREHAAATRAALTLTWLDDQVSLDIADNGRGFDTTAAAPSGVSDRARGHGLPAMRIRAGQSGGTLTVESTPGEGTVVSAAVPLTSNVLKEQVS</sequence>
<dbReference type="PANTHER" id="PTHR24421:SF62">
    <property type="entry name" value="SENSORY TRANSDUCTION HISTIDINE KINASE"/>
    <property type="match status" value="1"/>
</dbReference>
<dbReference type="EMBL" id="JARXVH010000005">
    <property type="protein sequence ID" value="MDH6216259.1"/>
    <property type="molecule type" value="Genomic_DNA"/>
</dbReference>
<dbReference type="InterPro" id="IPR003594">
    <property type="entry name" value="HATPase_dom"/>
</dbReference>
<dbReference type="Pfam" id="PF02518">
    <property type="entry name" value="HATPase_c"/>
    <property type="match status" value="1"/>
</dbReference>
<evidence type="ECO:0000256" key="1">
    <source>
        <dbReference type="ARBA" id="ARBA00022679"/>
    </source>
</evidence>
<feature type="domain" description="Histidine kinase/HSP90-like ATPase" evidence="5">
    <location>
        <begin position="305"/>
        <end position="402"/>
    </location>
</feature>
<dbReference type="InterPro" id="IPR011712">
    <property type="entry name" value="Sig_transdc_His_kin_sub3_dim/P"/>
</dbReference>
<dbReference type="PIRSF" id="PIRSF037434">
    <property type="entry name" value="STHK_ChrS"/>
    <property type="match status" value="1"/>
</dbReference>
<evidence type="ECO:0000313" key="8">
    <source>
        <dbReference type="Proteomes" id="UP001160499"/>
    </source>
</evidence>
<organism evidence="7 8">
    <name type="scientific">Streptomyces pseudovenezuelae</name>
    <dbReference type="NCBI Taxonomy" id="67350"/>
    <lineage>
        <taxon>Bacteria</taxon>
        <taxon>Bacillati</taxon>
        <taxon>Actinomycetota</taxon>
        <taxon>Actinomycetes</taxon>
        <taxon>Kitasatosporales</taxon>
        <taxon>Streptomycetaceae</taxon>
        <taxon>Streptomyces</taxon>
        <taxon>Streptomyces aurantiacus group</taxon>
    </lineage>
</organism>
<keyword evidence="4" id="KW-0812">Transmembrane</keyword>
<feature type="transmembrane region" description="Helical" evidence="4">
    <location>
        <begin position="117"/>
        <end position="134"/>
    </location>
</feature>
<dbReference type="PANTHER" id="PTHR24421">
    <property type="entry name" value="NITRATE/NITRITE SENSOR PROTEIN NARX-RELATED"/>
    <property type="match status" value="1"/>
</dbReference>
<feature type="transmembrane region" description="Helical" evidence="4">
    <location>
        <begin position="43"/>
        <end position="60"/>
    </location>
</feature>